<evidence type="ECO:0000313" key="2">
    <source>
        <dbReference type="Proteomes" id="UP001066276"/>
    </source>
</evidence>
<evidence type="ECO:0000313" key="1">
    <source>
        <dbReference type="EMBL" id="KAJ1188241.1"/>
    </source>
</evidence>
<comment type="caution">
    <text evidence="1">The sequence shown here is derived from an EMBL/GenBank/DDBJ whole genome shotgun (WGS) entry which is preliminary data.</text>
</comment>
<name>A0AAV7UHY3_PLEWA</name>
<dbReference type="EMBL" id="JANPWB010000005">
    <property type="protein sequence ID" value="KAJ1188241.1"/>
    <property type="molecule type" value="Genomic_DNA"/>
</dbReference>
<proteinExistence type="predicted"/>
<protein>
    <submittedName>
        <fullName evidence="1">Uncharacterized protein</fullName>
    </submittedName>
</protein>
<gene>
    <name evidence="1" type="ORF">NDU88_005004</name>
</gene>
<keyword evidence="2" id="KW-1185">Reference proteome</keyword>
<organism evidence="1 2">
    <name type="scientific">Pleurodeles waltl</name>
    <name type="common">Iberian ribbed newt</name>
    <dbReference type="NCBI Taxonomy" id="8319"/>
    <lineage>
        <taxon>Eukaryota</taxon>
        <taxon>Metazoa</taxon>
        <taxon>Chordata</taxon>
        <taxon>Craniata</taxon>
        <taxon>Vertebrata</taxon>
        <taxon>Euteleostomi</taxon>
        <taxon>Amphibia</taxon>
        <taxon>Batrachia</taxon>
        <taxon>Caudata</taxon>
        <taxon>Salamandroidea</taxon>
        <taxon>Salamandridae</taxon>
        <taxon>Pleurodelinae</taxon>
        <taxon>Pleurodeles</taxon>
    </lineage>
</organism>
<sequence>MVMETGLVGHMYDRLDCMCNGVLLSVLPLQVSAHQKKGLWRAITKDVQTLMAYGRRSTRYWKRWEDLKR</sequence>
<accession>A0AAV7UHY3</accession>
<dbReference type="AlphaFoldDB" id="A0AAV7UHY3"/>
<reference evidence="1" key="1">
    <citation type="journal article" date="2022" name="bioRxiv">
        <title>Sequencing and chromosome-scale assembly of the giantPleurodeles waltlgenome.</title>
        <authorList>
            <person name="Brown T."/>
            <person name="Elewa A."/>
            <person name="Iarovenko S."/>
            <person name="Subramanian E."/>
            <person name="Araus A.J."/>
            <person name="Petzold A."/>
            <person name="Susuki M."/>
            <person name="Suzuki K.-i.T."/>
            <person name="Hayashi T."/>
            <person name="Toyoda A."/>
            <person name="Oliveira C."/>
            <person name="Osipova E."/>
            <person name="Leigh N.D."/>
            <person name="Simon A."/>
            <person name="Yun M.H."/>
        </authorList>
    </citation>
    <scope>NUCLEOTIDE SEQUENCE</scope>
    <source>
        <strain evidence="1">20211129_DDA</strain>
        <tissue evidence="1">Liver</tissue>
    </source>
</reference>
<dbReference type="Proteomes" id="UP001066276">
    <property type="component" value="Chromosome 3_1"/>
</dbReference>